<dbReference type="SUPFAM" id="SSF55681">
    <property type="entry name" value="Class II aaRS and biotin synthetases"/>
    <property type="match status" value="1"/>
</dbReference>
<evidence type="ECO:0000259" key="19">
    <source>
        <dbReference type="PROSITE" id="PS51483"/>
    </source>
</evidence>
<evidence type="ECO:0000256" key="11">
    <source>
        <dbReference type="ARBA" id="ARBA00022884"/>
    </source>
</evidence>
<comment type="cofactor">
    <cofactor evidence="15">
        <name>Mg(2+)</name>
        <dbReference type="ChEBI" id="CHEBI:18420"/>
    </cofactor>
    <text evidence="15">Binds 2 magnesium ions per tetramer.</text>
</comment>
<gene>
    <name evidence="15 20" type="primary">pheT</name>
    <name evidence="20" type="ORF">HMPREF9290_0007</name>
</gene>
<dbReference type="SMART" id="SM00874">
    <property type="entry name" value="B5"/>
    <property type="match status" value="1"/>
</dbReference>
<dbReference type="CDD" id="cd02796">
    <property type="entry name" value="tRNA_bind_bactPheRS"/>
    <property type="match status" value="1"/>
</dbReference>
<dbReference type="InterPro" id="IPR009061">
    <property type="entry name" value="DNA-bd_dom_put_sf"/>
</dbReference>
<keyword evidence="7 15" id="KW-0479">Metal-binding</keyword>
<dbReference type="SMART" id="SM00896">
    <property type="entry name" value="FDX-ACB"/>
    <property type="match status" value="1"/>
</dbReference>
<dbReference type="SMART" id="SM00873">
    <property type="entry name" value="B3_4"/>
    <property type="match status" value="1"/>
</dbReference>
<keyword evidence="21" id="KW-1185">Reference proteome</keyword>
<dbReference type="GO" id="GO:0016740">
    <property type="term" value="F:transferase activity"/>
    <property type="evidence" value="ECO:0007669"/>
    <property type="project" value="UniProtKB-ARBA"/>
</dbReference>
<dbReference type="FunFam" id="3.50.40.10:FF:000001">
    <property type="entry name" value="Phenylalanine--tRNA ligase beta subunit"/>
    <property type="match status" value="1"/>
</dbReference>
<dbReference type="Pfam" id="PF17759">
    <property type="entry name" value="tRNA_synthFbeta"/>
    <property type="match status" value="1"/>
</dbReference>
<proteinExistence type="inferred from homology"/>
<keyword evidence="8 15" id="KW-0547">Nucleotide-binding</keyword>
<dbReference type="CDD" id="cd00769">
    <property type="entry name" value="PheRS_beta_core"/>
    <property type="match status" value="1"/>
</dbReference>
<keyword evidence="5 16" id="KW-0820">tRNA-binding</keyword>
<evidence type="ECO:0000259" key="17">
    <source>
        <dbReference type="PROSITE" id="PS50886"/>
    </source>
</evidence>
<keyword evidence="11 16" id="KW-0694">RNA-binding</keyword>
<dbReference type="PROSITE" id="PS50886">
    <property type="entry name" value="TRBD"/>
    <property type="match status" value="1"/>
</dbReference>
<dbReference type="GO" id="GO:0009328">
    <property type="term" value="C:phenylalanine-tRNA ligase complex"/>
    <property type="evidence" value="ECO:0007669"/>
    <property type="project" value="TreeGrafter"/>
</dbReference>
<dbReference type="GO" id="GO:0004826">
    <property type="term" value="F:phenylalanine-tRNA ligase activity"/>
    <property type="evidence" value="ECO:0007669"/>
    <property type="project" value="UniProtKB-UniRule"/>
</dbReference>
<dbReference type="SUPFAM" id="SSF46955">
    <property type="entry name" value="Putative DNA-binding domain"/>
    <property type="match status" value="1"/>
</dbReference>
<dbReference type="Proteomes" id="UP000005286">
    <property type="component" value="Unassembled WGS sequence"/>
</dbReference>
<evidence type="ECO:0000256" key="2">
    <source>
        <dbReference type="ARBA" id="ARBA00008653"/>
    </source>
</evidence>
<dbReference type="Pfam" id="PF03484">
    <property type="entry name" value="B5"/>
    <property type="match status" value="1"/>
</dbReference>
<evidence type="ECO:0000256" key="12">
    <source>
        <dbReference type="ARBA" id="ARBA00022917"/>
    </source>
</evidence>
<evidence type="ECO:0000256" key="9">
    <source>
        <dbReference type="ARBA" id="ARBA00022840"/>
    </source>
</evidence>
<dbReference type="HAMAP" id="MF_00283">
    <property type="entry name" value="Phe_tRNA_synth_beta1"/>
    <property type="match status" value="1"/>
</dbReference>
<evidence type="ECO:0000313" key="20">
    <source>
        <dbReference type="EMBL" id="EGC82767.1"/>
    </source>
</evidence>
<dbReference type="InterPro" id="IPR002547">
    <property type="entry name" value="tRNA-bd_dom"/>
</dbReference>
<keyword evidence="13 15" id="KW-0030">Aminoacyl-tRNA synthetase</keyword>
<dbReference type="InterPro" id="IPR045060">
    <property type="entry name" value="Phe-tRNA-ligase_IIc_bsu"/>
</dbReference>
<dbReference type="InterPro" id="IPR005121">
    <property type="entry name" value="Fdx_antiC-bd"/>
</dbReference>
<comment type="caution">
    <text evidence="20">The sequence shown here is derived from an EMBL/GenBank/DDBJ whole genome shotgun (WGS) entry which is preliminary data.</text>
</comment>
<dbReference type="RefSeq" id="WP_004834059.1">
    <property type="nucleotide sequence ID" value="NZ_AEXM01000008.1"/>
</dbReference>
<dbReference type="InterPro" id="IPR004532">
    <property type="entry name" value="Phe-tRNA-ligase_IIc_bsu_bact"/>
</dbReference>
<feature type="domain" description="B5" evidence="19">
    <location>
        <begin position="408"/>
        <end position="484"/>
    </location>
</feature>
<comment type="similarity">
    <text evidence="2 15">Belongs to the phenylalanyl-tRNA synthetase beta subunit family. Type 1 subfamily.</text>
</comment>
<dbReference type="PROSITE" id="PS51483">
    <property type="entry name" value="B5"/>
    <property type="match status" value="1"/>
</dbReference>
<evidence type="ECO:0000256" key="4">
    <source>
        <dbReference type="ARBA" id="ARBA00022490"/>
    </source>
</evidence>
<comment type="subunit">
    <text evidence="3 15">Tetramer of two alpha and two beta subunits.</text>
</comment>
<keyword evidence="6 15" id="KW-0436">Ligase</keyword>
<dbReference type="Gene3D" id="3.50.40.10">
    <property type="entry name" value="Phenylalanyl-trna Synthetase, Chain B, domain 3"/>
    <property type="match status" value="1"/>
</dbReference>
<feature type="binding site" evidence="15">
    <location>
        <position position="472"/>
    </location>
    <ligand>
        <name>Mg(2+)</name>
        <dbReference type="ChEBI" id="CHEBI:18420"/>
        <note>shared with alpha subunit</note>
    </ligand>
</feature>
<dbReference type="InterPro" id="IPR012340">
    <property type="entry name" value="NA-bd_OB-fold"/>
</dbReference>
<dbReference type="SUPFAM" id="SSF56037">
    <property type="entry name" value="PheT/TilS domain"/>
    <property type="match status" value="1"/>
</dbReference>
<dbReference type="Pfam" id="PF03483">
    <property type="entry name" value="B3_4"/>
    <property type="match status" value="1"/>
</dbReference>
<evidence type="ECO:0000256" key="5">
    <source>
        <dbReference type="ARBA" id="ARBA00022555"/>
    </source>
</evidence>
<accession>F0GTS6</accession>
<dbReference type="NCBIfam" id="TIGR00472">
    <property type="entry name" value="pheT_bact"/>
    <property type="match status" value="1"/>
</dbReference>
<feature type="binding site" evidence="15">
    <location>
        <position position="468"/>
    </location>
    <ligand>
        <name>Mg(2+)</name>
        <dbReference type="ChEBI" id="CHEBI:18420"/>
        <note>shared with alpha subunit</note>
    </ligand>
</feature>
<evidence type="ECO:0000256" key="3">
    <source>
        <dbReference type="ARBA" id="ARBA00011209"/>
    </source>
</evidence>
<dbReference type="GO" id="GO:0006432">
    <property type="term" value="P:phenylalanyl-tRNA aminoacylation"/>
    <property type="evidence" value="ECO:0007669"/>
    <property type="project" value="UniProtKB-UniRule"/>
</dbReference>
<dbReference type="InterPro" id="IPR020825">
    <property type="entry name" value="Phe-tRNA_synthase-like_B3/B4"/>
</dbReference>
<dbReference type="Gene3D" id="2.40.50.140">
    <property type="entry name" value="Nucleic acid-binding proteins"/>
    <property type="match status" value="1"/>
</dbReference>
<dbReference type="AlphaFoldDB" id="F0GTS6"/>
<comment type="subcellular location">
    <subcellularLocation>
        <location evidence="1 15">Cytoplasm</location>
    </subcellularLocation>
</comment>
<evidence type="ECO:0000256" key="7">
    <source>
        <dbReference type="ARBA" id="ARBA00022723"/>
    </source>
</evidence>
<dbReference type="EMBL" id="AEXM01000008">
    <property type="protein sequence ID" value="EGC82767.1"/>
    <property type="molecule type" value="Genomic_DNA"/>
</dbReference>
<dbReference type="eggNOG" id="COG0073">
    <property type="taxonomic scope" value="Bacteria"/>
</dbReference>
<dbReference type="SUPFAM" id="SSF50249">
    <property type="entry name" value="Nucleic acid-binding proteins"/>
    <property type="match status" value="1"/>
</dbReference>
<dbReference type="Pfam" id="PF01588">
    <property type="entry name" value="tRNA_bind"/>
    <property type="match status" value="1"/>
</dbReference>
<feature type="binding site" evidence="15">
    <location>
        <position position="471"/>
    </location>
    <ligand>
        <name>Mg(2+)</name>
        <dbReference type="ChEBI" id="CHEBI:18420"/>
        <note>shared with alpha subunit</note>
    </ligand>
</feature>
<dbReference type="GO" id="GO:0005524">
    <property type="term" value="F:ATP binding"/>
    <property type="evidence" value="ECO:0007669"/>
    <property type="project" value="UniProtKB-UniRule"/>
</dbReference>
<dbReference type="PANTHER" id="PTHR10947:SF0">
    <property type="entry name" value="PHENYLALANINE--TRNA LIGASE BETA SUBUNIT"/>
    <property type="match status" value="1"/>
</dbReference>
<dbReference type="InterPro" id="IPR045864">
    <property type="entry name" value="aa-tRNA-synth_II/BPL/LPL"/>
</dbReference>
<dbReference type="Gene3D" id="3.30.56.10">
    <property type="match status" value="2"/>
</dbReference>
<dbReference type="InterPro" id="IPR036690">
    <property type="entry name" value="Fdx_antiC-bd_sf"/>
</dbReference>
<dbReference type="STRING" id="879305.HMPREF9290_0007"/>
<evidence type="ECO:0000256" key="15">
    <source>
        <dbReference type="HAMAP-Rule" id="MF_00283"/>
    </source>
</evidence>
<dbReference type="Pfam" id="PF03147">
    <property type="entry name" value="FDX-ACB"/>
    <property type="match status" value="1"/>
</dbReference>
<feature type="domain" description="TRNA-binding" evidence="17">
    <location>
        <begin position="39"/>
        <end position="154"/>
    </location>
</feature>
<dbReference type="PATRIC" id="fig|879305.3.peg.205"/>
<evidence type="ECO:0000256" key="1">
    <source>
        <dbReference type="ARBA" id="ARBA00004496"/>
    </source>
</evidence>
<evidence type="ECO:0000313" key="21">
    <source>
        <dbReference type="Proteomes" id="UP000005286"/>
    </source>
</evidence>
<dbReference type="InterPro" id="IPR033714">
    <property type="entry name" value="tRNA_bind_bactPheRS"/>
</dbReference>
<dbReference type="eggNOG" id="COG0072">
    <property type="taxonomic scope" value="Bacteria"/>
</dbReference>
<dbReference type="Gene3D" id="3.30.70.380">
    <property type="entry name" value="Ferrodoxin-fold anticodon-binding domain"/>
    <property type="match status" value="1"/>
</dbReference>
<feature type="binding site" evidence="15">
    <location>
        <position position="462"/>
    </location>
    <ligand>
        <name>Mg(2+)</name>
        <dbReference type="ChEBI" id="CHEBI:18420"/>
        <note>shared with alpha subunit</note>
    </ligand>
</feature>
<organism evidence="20 21">
    <name type="scientific">Anaerococcus prevotii ACS-065-V-Col13</name>
    <dbReference type="NCBI Taxonomy" id="879305"/>
    <lineage>
        <taxon>Bacteria</taxon>
        <taxon>Bacillati</taxon>
        <taxon>Bacillota</taxon>
        <taxon>Tissierellia</taxon>
        <taxon>Tissierellales</taxon>
        <taxon>Peptoniphilaceae</taxon>
        <taxon>Anaerococcus</taxon>
    </lineage>
</organism>
<evidence type="ECO:0000259" key="18">
    <source>
        <dbReference type="PROSITE" id="PS51447"/>
    </source>
</evidence>
<keyword evidence="10 15" id="KW-0460">Magnesium</keyword>
<feature type="domain" description="FDX-ACB" evidence="18">
    <location>
        <begin position="702"/>
        <end position="794"/>
    </location>
</feature>
<name>F0GTS6_9FIRM</name>
<reference evidence="20 21" key="1">
    <citation type="submission" date="2011-01" db="EMBL/GenBank/DDBJ databases">
        <authorList>
            <person name="Durkin A.S."/>
            <person name="Madupu R."/>
            <person name="Torralba M."/>
            <person name="Gillis M."/>
            <person name="Methe B."/>
            <person name="Sutton G."/>
            <person name="Nelson K.E."/>
        </authorList>
    </citation>
    <scope>NUCLEOTIDE SEQUENCE [LARGE SCALE GENOMIC DNA]</scope>
    <source>
        <strain evidence="20 21">ACS-065-V-Col13</strain>
    </source>
</reference>
<dbReference type="Gene3D" id="3.30.930.10">
    <property type="entry name" value="Bira Bifunctional Protein, Domain 2"/>
    <property type="match status" value="1"/>
</dbReference>
<dbReference type="SUPFAM" id="SSF54991">
    <property type="entry name" value="Anticodon-binding domain of PheRS"/>
    <property type="match status" value="1"/>
</dbReference>
<evidence type="ECO:0000256" key="6">
    <source>
        <dbReference type="ARBA" id="ARBA00022598"/>
    </source>
</evidence>
<keyword evidence="12 15" id="KW-0648">Protein biosynthesis</keyword>
<dbReference type="PANTHER" id="PTHR10947">
    <property type="entry name" value="PHENYLALANYL-TRNA SYNTHETASE BETA CHAIN AND LEUCINE-RICH REPEAT-CONTAINING PROTEIN 47"/>
    <property type="match status" value="1"/>
</dbReference>
<comment type="catalytic activity">
    <reaction evidence="14 15">
        <text>tRNA(Phe) + L-phenylalanine + ATP = L-phenylalanyl-tRNA(Phe) + AMP + diphosphate + H(+)</text>
        <dbReference type="Rhea" id="RHEA:19413"/>
        <dbReference type="Rhea" id="RHEA-COMP:9668"/>
        <dbReference type="Rhea" id="RHEA-COMP:9699"/>
        <dbReference type="ChEBI" id="CHEBI:15378"/>
        <dbReference type="ChEBI" id="CHEBI:30616"/>
        <dbReference type="ChEBI" id="CHEBI:33019"/>
        <dbReference type="ChEBI" id="CHEBI:58095"/>
        <dbReference type="ChEBI" id="CHEBI:78442"/>
        <dbReference type="ChEBI" id="CHEBI:78531"/>
        <dbReference type="ChEBI" id="CHEBI:456215"/>
        <dbReference type="EC" id="6.1.1.20"/>
    </reaction>
</comment>
<keyword evidence="4 15" id="KW-0963">Cytoplasm</keyword>
<dbReference type="PROSITE" id="PS51447">
    <property type="entry name" value="FDX_ACB"/>
    <property type="match status" value="1"/>
</dbReference>
<dbReference type="InterPro" id="IPR041616">
    <property type="entry name" value="PheRS_beta_core"/>
</dbReference>
<dbReference type="EC" id="6.1.1.20" evidence="15"/>
<sequence length="795" mass="89907">MLVPLIWQEDYLKLDNDLKNITDRLSETGSHVEEVTIHTSKLDGVVVGHVISQEKHPDADRLQVLKIDVGENEPITIITNAKNTKAGDDLLVITSGTKLDDGTVIEDHDFFGIVSQGMLTSYSELGYDDSVIPKEFRDGVIVLEGEYKPGTNASEVLYSNTPVIEYEITPNRPDCLSIIGMARESAASFSDRITYPDLEFDTNSEDIKDYSKGVAIESKNCNRFVARVAKNVTIGKSPQWLQNYLMLAGMRPINNIVDITNFVMLETGQPLHAYDLDKLCDKKIIVRDAKEGEVLKTLDGVDRKLDSSMLVIADGKEAIGLAGIMGGEDSEVTHETKNILLEAANFDASNIRKSSKTLGLRSEASSRFEKGLPIEMADFASKRAMKLIADLGIGEVVGGLFDEGESLREEKTVDLRLKRLNMLTGVDFTLDQAIENLELLEFEVEKIDDETLRAKVPFFRSDIEMEADLIEEVVRLFGMGNIENKPLVSSLKRGERSKKRLLRDDLKHRLVGQKFSELATYSFISPREYDRLKVEEGSKLRDYIKLINPLGEDYSVMRTTQIPSMLDVIGKNIKYGQKDMRFFELDRTFEKTDGKLPRENMTLTMGLFGDYSFYDLKDFFTEAMRGVGFTGFTFKANENVYAFHAGRCADIYLDDEKIGIMGEISYETRDEYEIEKGCLILEINLAKIEDKRVIDRKYKAIGKYPAIERDYSFVTERNLESDIIEAIIRDNGSGLVGDIKLFDIYTGEHIEDDKKSVSYKVLYRSNDRTLKDKDVSGIEKKILEELEKKDIVLRS</sequence>
<keyword evidence="9 15" id="KW-0067">ATP-binding</keyword>
<evidence type="ECO:0000256" key="10">
    <source>
        <dbReference type="ARBA" id="ARBA00022842"/>
    </source>
</evidence>
<dbReference type="InterPro" id="IPR005146">
    <property type="entry name" value="B3/B4_tRNA-bd"/>
</dbReference>
<evidence type="ECO:0000256" key="16">
    <source>
        <dbReference type="PROSITE-ProRule" id="PRU00209"/>
    </source>
</evidence>
<dbReference type="GO" id="GO:0000287">
    <property type="term" value="F:magnesium ion binding"/>
    <property type="evidence" value="ECO:0007669"/>
    <property type="project" value="UniProtKB-UniRule"/>
</dbReference>
<dbReference type="GO" id="GO:0140096">
    <property type="term" value="F:catalytic activity, acting on a protein"/>
    <property type="evidence" value="ECO:0007669"/>
    <property type="project" value="UniProtKB-ARBA"/>
</dbReference>
<evidence type="ECO:0000256" key="14">
    <source>
        <dbReference type="ARBA" id="ARBA00049255"/>
    </source>
</evidence>
<dbReference type="GO" id="GO:0000049">
    <property type="term" value="F:tRNA binding"/>
    <property type="evidence" value="ECO:0007669"/>
    <property type="project" value="UniProtKB-UniRule"/>
</dbReference>
<evidence type="ECO:0000256" key="8">
    <source>
        <dbReference type="ARBA" id="ARBA00022741"/>
    </source>
</evidence>
<protein>
    <recommendedName>
        <fullName evidence="15">Phenylalanine--tRNA ligase beta subunit</fullName>
        <ecNumber evidence="15">6.1.1.20</ecNumber>
    </recommendedName>
    <alternativeName>
        <fullName evidence="15">Phenylalanyl-tRNA synthetase beta subunit</fullName>
        <shortName evidence="15">PheRS</shortName>
    </alternativeName>
</protein>
<dbReference type="InterPro" id="IPR005147">
    <property type="entry name" value="tRNA_synthase_B5-dom"/>
</dbReference>
<evidence type="ECO:0000256" key="13">
    <source>
        <dbReference type="ARBA" id="ARBA00023146"/>
    </source>
</evidence>